<organism evidence="1 2">
    <name type="scientific">Solidesulfovibrio aerotolerans</name>
    <dbReference type="NCBI Taxonomy" id="295255"/>
    <lineage>
        <taxon>Bacteria</taxon>
        <taxon>Pseudomonadati</taxon>
        <taxon>Thermodesulfobacteriota</taxon>
        <taxon>Desulfovibrionia</taxon>
        <taxon>Desulfovibrionales</taxon>
        <taxon>Desulfovibrionaceae</taxon>
        <taxon>Solidesulfovibrio</taxon>
    </lineage>
</organism>
<reference evidence="1 2" key="1">
    <citation type="submission" date="2020-01" db="EMBL/GenBank/DDBJ databases">
        <title>Genome sequence of Desulfovibrio aerotolerans DSM 16695(T).</title>
        <authorList>
            <person name="Karnachuk O."/>
            <person name="Avakyan M."/>
            <person name="Mardanov A."/>
            <person name="Kadnikov V."/>
            <person name="Ravin N."/>
        </authorList>
    </citation>
    <scope>NUCLEOTIDE SEQUENCE [LARGE SCALE GENOMIC DNA]</scope>
    <source>
        <strain evidence="1 2">DSM 16695</strain>
    </source>
</reference>
<dbReference type="RefSeq" id="WP_160959663.1">
    <property type="nucleotide sequence ID" value="NZ_WVUD01000007.1"/>
</dbReference>
<evidence type="ECO:0000313" key="2">
    <source>
        <dbReference type="Proteomes" id="UP000482487"/>
    </source>
</evidence>
<dbReference type="EMBL" id="WVUD01000007">
    <property type="protein sequence ID" value="MYL82792.1"/>
    <property type="molecule type" value="Genomic_DNA"/>
</dbReference>
<keyword evidence="2" id="KW-1185">Reference proteome</keyword>
<gene>
    <name evidence="1" type="ORF">GTA51_06535</name>
</gene>
<proteinExistence type="predicted"/>
<comment type="caution">
    <text evidence="1">The sequence shown here is derived from an EMBL/GenBank/DDBJ whole genome shotgun (WGS) entry which is preliminary data.</text>
</comment>
<evidence type="ECO:0000313" key="1">
    <source>
        <dbReference type="EMBL" id="MYL82792.1"/>
    </source>
</evidence>
<accession>A0A7C9MNK7</accession>
<sequence length="62" mass="6998">MDDKKPDMHYIHNELILAFRPIELLFKIMDASSIEIYGDLTRSSAEVGISLCQNFGSIHVSS</sequence>
<dbReference type="Proteomes" id="UP000482487">
    <property type="component" value="Unassembled WGS sequence"/>
</dbReference>
<dbReference type="AlphaFoldDB" id="A0A7C9MNK7"/>
<protein>
    <submittedName>
        <fullName evidence="1">Uncharacterized protein</fullName>
    </submittedName>
</protein>
<name>A0A7C9MNK7_9BACT</name>